<name>A0A1T4MV70_9BACT</name>
<proteinExistence type="predicted"/>
<organism evidence="2 3">
    <name type="scientific">Segatella oulorum</name>
    <dbReference type="NCBI Taxonomy" id="28136"/>
    <lineage>
        <taxon>Bacteria</taxon>
        <taxon>Pseudomonadati</taxon>
        <taxon>Bacteroidota</taxon>
        <taxon>Bacteroidia</taxon>
        <taxon>Bacteroidales</taxon>
        <taxon>Prevotellaceae</taxon>
        <taxon>Segatella</taxon>
    </lineage>
</organism>
<evidence type="ECO:0000256" key="1">
    <source>
        <dbReference type="SAM" id="MobiDB-lite"/>
    </source>
</evidence>
<protein>
    <submittedName>
        <fullName evidence="2">Uncharacterized protein</fullName>
    </submittedName>
</protein>
<feature type="compositionally biased region" description="Basic residues" evidence="1">
    <location>
        <begin position="15"/>
        <end position="26"/>
    </location>
</feature>
<accession>A0A1T4MV70</accession>
<sequence length="150" mass="16775">MVGAVPVCPPERPRRGVSIRKGHVPSRKGGVSIRKEHVPLSQKRRFHPQRARPHPQMRCFHVLKCLCIAHDAHLLSMDAPLQGDTGGHTGTAPTNLHQTPLPRNLPCFNPSAEPLPATFAHETRKVMPFMKGLQLFFVILQPIVSITRKR</sequence>
<feature type="region of interest" description="Disordered" evidence="1">
    <location>
        <begin position="1"/>
        <end position="31"/>
    </location>
</feature>
<dbReference type="AlphaFoldDB" id="A0A1T4MV70"/>
<gene>
    <name evidence="2" type="ORF">SAMN02745202_00853</name>
</gene>
<reference evidence="2 3" key="1">
    <citation type="submission" date="2017-02" db="EMBL/GenBank/DDBJ databases">
        <authorList>
            <person name="Peterson S.W."/>
        </authorList>
    </citation>
    <scope>NUCLEOTIDE SEQUENCE [LARGE SCALE GENOMIC DNA]</scope>
    <source>
        <strain evidence="2 3">ATCC 43324</strain>
    </source>
</reference>
<dbReference type="Proteomes" id="UP000190065">
    <property type="component" value="Unassembled WGS sequence"/>
</dbReference>
<dbReference type="EMBL" id="FUXK01000008">
    <property type="protein sequence ID" value="SJZ70892.1"/>
    <property type="molecule type" value="Genomic_DNA"/>
</dbReference>
<evidence type="ECO:0000313" key="2">
    <source>
        <dbReference type="EMBL" id="SJZ70892.1"/>
    </source>
</evidence>
<evidence type="ECO:0000313" key="3">
    <source>
        <dbReference type="Proteomes" id="UP000190065"/>
    </source>
</evidence>
<dbReference type="STRING" id="28136.SAMN02745202_00853"/>